<dbReference type="EMBL" id="LR593886">
    <property type="protein sequence ID" value="VTR91724.1"/>
    <property type="molecule type" value="Genomic_DNA"/>
</dbReference>
<feature type="compositionally biased region" description="Gly residues" evidence="4">
    <location>
        <begin position="397"/>
        <end position="407"/>
    </location>
</feature>
<dbReference type="RefSeq" id="WP_162666680.1">
    <property type="nucleotide sequence ID" value="NZ_LR593886.1"/>
</dbReference>
<dbReference type="InterPro" id="IPR050625">
    <property type="entry name" value="ParA/MinD_ATPase"/>
</dbReference>
<dbReference type="InterPro" id="IPR011006">
    <property type="entry name" value="CheY-like_superfamily"/>
</dbReference>
<dbReference type="InterPro" id="IPR025669">
    <property type="entry name" value="AAA_dom"/>
</dbReference>
<dbReference type="GO" id="GO:0051782">
    <property type="term" value="P:negative regulation of cell division"/>
    <property type="evidence" value="ECO:0007669"/>
    <property type="project" value="TreeGrafter"/>
</dbReference>
<gene>
    <name evidence="6" type="ORF">SOIL9_59900</name>
</gene>
<dbReference type="PANTHER" id="PTHR43384:SF6">
    <property type="entry name" value="SEPTUM SITE-DETERMINING PROTEIN MIND HOMOLOG, CHLOROPLASTIC"/>
    <property type="match status" value="1"/>
</dbReference>
<organism evidence="6 7">
    <name type="scientific">Gemmata massiliana</name>
    <dbReference type="NCBI Taxonomy" id="1210884"/>
    <lineage>
        <taxon>Bacteria</taxon>
        <taxon>Pseudomonadati</taxon>
        <taxon>Planctomycetota</taxon>
        <taxon>Planctomycetia</taxon>
        <taxon>Gemmatales</taxon>
        <taxon>Gemmataceae</taxon>
        <taxon>Gemmata</taxon>
    </lineage>
</organism>
<dbReference type="InterPro" id="IPR001789">
    <property type="entry name" value="Sig_transdc_resp-reg_receiver"/>
</dbReference>
<dbReference type="Pfam" id="PF13614">
    <property type="entry name" value="AAA_31"/>
    <property type="match status" value="1"/>
</dbReference>
<sequence>MQRVAIVDPNESTRESLRTLLLGVDFVWLEAECARYEYFFEVIQASTPDLVIVTLDADKTKALQMIGQLSVEHPKLPILTISHDHQALLQSLQKGAKYFLTHPVGLEDMLAALRRALGESGGSDAPTAGGSASARQTGSSSMIAVLGSRGGVGTTTLAVNMAATLAADPTHSAALIDLDLTLGDADIALEVSGFENISIADLARNIERLDMNFLRRAMAKHEPTGLAILRHPLEIAEVGAIHEQHVERILNLLKISYTHLVLDLSKCLLPTDLMALRMADVIMLVAQLELSSLRNVVRLIHCMSGEEGLADKIRVVINRQGSDSVEEGISLKKAEEVIGKPIFWQVPNDTKAVIGARVAGHPLVKHAPKSRAQQSIYGLTQALYGKPVGAPGDQKGSKGGWGFFGKR</sequence>
<feature type="domain" description="Response regulatory" evidence="5">
    <location>
        <begin position="3"/>
        <end position="117"/>
    </location>
</feature>
<dbReference type="KEGG" id="gms:SOIL9_59900"/>
<dbReference type="Proteomes" id="UP000464178">
    <property type="component" value="Chromosome"/>
</dbReference>
<keyword evidence="2" id="KW-0067">ATP-binding</keyword>
<dbReference type="AlphaFoldDB" id="A0A6P2CVH9"/>
<accession>A0A6P2CVH9</accession>
<dbReference type="GO" id="GO:0016887">
    <property type="term" value="F:ATP hydrolysis activity"/>
    <property type="evidence" value="ECO:0007669"/>
    <property type="project" value="TreeGrafter"/>
</dbReference>
<dbReference type="PROSITE" id="PS50110">
    <property type="entry name" value="RESPONSE_REGULATORY"/>
    <property type="match status" value="1"/>
</dbReference>
<evidence type="ECO:0000256" key="2">
    <source>
        <dbReference type="ARBA" id="ARBA00022840"/>
    </source>
</evidence>
<dbReference type="GO" id="GO:0005524">
    <property type="term" value="F:ATP binding"/>
    <property type="evidence" value="ECO:0007669"/>
    <property type="project" value="UniProtKB-KW"/>
</dbReference>
<dbReference type="SUPFAM" id="SSF52540">
    <property type="entry name" value="P-loop containing nucleoside triphosphate hydrolases"/>
    <property type="match status" value="1"/>
</dbReference>
<evidence type="ECO:0000256" key="3">
    <source>
        <dbReference type="PROSITE-ProRule" id="PRU00169"/>
    </source>
</evidence>
<proteinExistence type="predicted"/>
<comment type="caution">
    <text evidence="3">Lacks conserved residue(s) required for the propagation of feature annotation.</text>
</comment>
<dbReference type="Gene3D" id="3.40.50.2300">
    <property type="match status" value="1"/>
</dbReference>
<evidence type="ECO:0000313" key="7">
    <source>
        <dbReference type="Proteomes" id="UP000464178"/>
    </source>
</evidence>
<dbReference type="GO" id="GO:0000160">
    <property type="term" value="P:phosphorelay signal transduction system"/>
    <property type="evidence" value="ECO:0007669"/>
    <property type="project" value="InterPro"/>
</dbReference>
<evidence type="ECO:0000313" key="6">
    <source>
        <dbReference type="EMBL" id="VTR91724.1"/>
    </source>
</evidence>
<reference evidence="6 7" key="1">
    <citation type="submission" date="2019-05" db="EMBL/GenBank/DDBJ databases">
        <authorList>
            <consortium name="Science for Life Laboratories"/>
        </authorList>
    </citation>
    <scope>NUCLEOTIDE SEQUENCE [LARGE SCALE GENOMIC DNA]</scope>
    <source>
        <strain evidence="6">Soil9</strain>
    </source>
</reference>
<evidence type="ECO:0000256" key="1">
    <source>
        <dbReference type="ARBA" id="ARBA00022741"/>
    </source>
</evidence>
<dbReference type="Pfam" id="PF00072">
    <property type="entry name" value="Response_reg"/>
    <property type="match status" value="1"/>
</dbReference>
<evidence type="ECO:0000259" key="5">
    <source>
        <dbReference type="PROSITE" id="PS50110"/>
    </source>
</evidence>
<dbReference type="SUPFAM" id="SSF52172">
    <property type="entry name" value="CheY-like"/>
    <property type="match status" value="1"/>
</dbReference>
<name>A0A6P2CVH9_9BACT</name>
<keyword evidence="7" id="KW-1185">Reference proteome</keyword>
<evidence type="ECO:0000256" key="4">
    <source>
        <dbReference type="SAM" id="MobiDB-lite"/>
    </source>
</evidence>
<dbReference type="Gene3D" id="3.40.50.300">
    <property type="entry name" value="P-loop containing nucleotide triphosphate hydrolases"/>
    <property type="match status" value="1"/>
</dbReference>
<feature type="region of interest" description="Disordered" evidence="4">
    <location>
        <begin position="388"/>
        <end position="407"/>
    </location>
</feature>
<protein>
    <recommendedName>
        <fullName evidence="5">Response regulatory domain-containing protein</fullName>
    </recommendedName>
</protein>
<dbReference type="PANTHER" id="PTHR43384">
    <property type="entry name" value="SEPTUM SITE-DETERMINING PROTEIN MIND HOMOLOG, CHLOROPLASTIC-RELATED"/>
    <property type="match status" value="1"/>
</dbReference>
<dbReference type="InterPro" id="IPR027417">
    <property type="entry name" value="P-loop_NTPase"/>
</dbReference>
<dbReference type="GO" id="GO:0005829">
    <property type="term" value="C:cytosol"/>
    <property type="evidence" value="ECO:0007669"/>
    <property type="project" value="TreeGrafter"/>
</dbReference>
<dbReference type="GO" id="GO:0009898">
    <property type="term" value="C:cytoplasmic side of plasma membrane"/>
    <property type="evidence" value="ECO:0007669"/>
    <property type="project" value="TreeGrafter"/>
</dbReference>
<keyword evidence="1" id="KW-0547">Nucleotide-binding</keyword>